<dbReference type="EMBL" id="JAAMOX010000002">
    <property type="protein sequence ID" value="NIH54365.1"/>
    <property type="molecule type" value="Genomic_DNA"/>
</dbReference>
<evidence type="ECO:0000313" key="2">
    <source>
        <dbReference type="EMBL" id="NIH54365.1"/>
    </source>
</evidence>
<feature type="signal peptide" evidence="1">
    <location>
        <begin position="1"/>
        <end position="21"/>
    </location>
</feature>
<name>A0A7X5R2V4_9MICO</name>
<organism evidence="2 3">
    <name type="scientific">Lysinibacter cavernae</name>
    <dbReference type="NCBI Taxonomy" id="1640652"/>
    <lineage>
        <taxon>Bacteria</taxon>
        <taxon>Bacillati</taxon>
        <taxon>Actinomycetota</taxon>
        <taxon>Actinomycetes</taxon>
        <taxon>Micrococcales</taxon>
        <taxon>Microbacteriaceae</taxon>
        <taxon>Lysinibacter</taxon>
    </lineage>
</organism>
<dbReference type="Proteomes" id="UP000541033">
    <property type="component" value="Unassembled WGS sequence"/>
</dbReference>
<accession>A0A7X5R2V4</accession>
<dbReference type="PROSITE" id="PS51257">
    <property type="entry name" value="PROKAR_LIPOPROTEIN"/>
    <property type="match status" value="1"/>
</dbReference>
<proteinExistence type="predicted"/>
<protein>
    <submittedName>
        <fullName evidence="2">Uncharacterized protein</fullName>
    </submittedName>
</protein>
<gene>
    <name evidence="2" type="ORF">FHX76_002261</name>
</gene>
<sequence>MLNRKLTVSIAILGGLLLAPALTGCTQDSDPNYTAVDLPSAFPTTVPLADGTVFAADKMGDTGWSASVLVDDAAAQDAVLQQLKDEGFTEQGSNESDAKARIFSLTDGTTAVTVVLKQVDGKFVVDYTFAPIPR</sequence>
<dbReference type="AlphaFoldDB" id="A0A7X5R2V4"/>
<comment type="caution">
    <text evidence="2">The sequence shown here is derived from an EMBL/GenBank/DDBJ whole genome shotgun (WGS) entry which is preliminary data.</text>
</comment>
<dbReference type="RefSeq" id="WP_167150750.1">
    <property type="nucleotide sequence ID" value="NZ_JAAMOX010000002.1"/>
</dbReference>
<keyword evidence="1" id="KW-0732">Signal</keyword>
<reference evidence="2 3" key="1">
    <citation type="submission" date="2020-02" db="EMBL/GenBank/DDBJ databases">
        <title>Sequencing the genomes of 1000 actinobacteria strains.</title>
        <authorList>
            <person name="Klenk H.-P."/>
        </authorList>
    </citation>
    <scope>NUCLEOTIDE SEQUENCE [LARGE SCALE GENOMIC DNA]</scope>
    <source>
        <strain evidence="2 3">DSM 27960</strain>
    </source>
</reference>
<feature type="chain" id="PRO_5031240084" evidence="1">
    <location>
        <begin position="22"/>
        <end position="134"/>
    </location>
</feature>
<evidence type="ECO:0000313" key="3">
    <source>
        <dbReference type="Proteomes" id="UP000541033"/>
    </source>
</evidence>
<evidence type="ECO:0000256" key="1">
    <source>
        <dbReference type="SAM" id="SignalP"/>
    </source>
</evidence>
<keyword evidence="3" id="KW-1185">Reference proteome</keyword>